<dbReference type="STRING" id="1302272.FC96_GL001739"/>
<evidence type="ECO:0000256" key="3">
    <source>
        <dbReference type="ARBA" id="ARBA00022801"/>
    </source>
</evidence>
<keyword evidence="8" id="KW-1185">Reference proteome</keyword>
<proteinExistence type="inferred from homology"/>
<dbReference type="PROSITE" id="PS00639">
    <property type="entry name" value="THIOL_PROTEASE_HIS"/>
    <property type="match status" value="1"/>
</dbReference>
<sequence length="454" mass="51673">MTNLSQSNEQTAAITAKQISRYQDTFNARKDAKVVERAVTHQGILATSADFASDVDMTPVFSIDLETGKVANQKQSGRCWMFAALNTMRHELADLFKLDDFELSQNYTFFWDKFEKANYFYQNVLDTAVNPITDRKVAFLMATPQQDGGQWDMLCAIIEKYGIVPKSAMPETYSSSKSSELNTTLNKKLRKDATILRQMVTDNQSDEAIAKTRDQMLSDVYRLLCYTLGEPVQTFDFEYRDKDHNYHVDRDLTPKAFYDKYVGWNLDDYVSIINAPTSDKPYNQTYTIEMLGNVLGGRPVKHLNVDMPTFKQLAIAQLQAGQSVWFGCDVGQSSDRQKGIMDLNAYNKNDLLDIDLSMTKAERLDYGESLMTHAMVITGVDLKEGQPTKWKVENSWGEKVGHKGYFVMSDRWMDEYCYQVVVNKKFLNPELQTAQAAEPKVLAPWDPMGALASH</sequence>
<evidence type="ECO:0000256" key="6">
    <source>
        <dbReference type="PIRSR" id="PIRSR005700-1"/>
    </source>
</evidence>
<evidence type="ECO:0000256" key="5">
    <source>
        <dbReference type="PIRNR" id="PIRNR005700"/>
    </source>
</evidence>
<evidence type="ECO:0000313" key="8">
    <source>
        <dbReference type="Proteomes" id="UP000050911"/>
    </source>
</evidence>
<feature type="active site" evidence="6">
    <location>
        <position position="373"/>
    </location>
</feature>
<name>A0A0R1HX92_9LACO</name>
<comment type="caution">
    <text evidence="7">The sequence shown here is derived from an EMBL/GenBank/DDBJ whole genome shotgun (WGS) entry which is preliminary data.</text>
</comment>
<dbReference type="CDD" id="cd00585">
    <property type="entry name" value="Peptidase_C1B"/>
    <property type="match status" value="1"/>
</dbReference>
<organism evidence="7 8">
    <name type="scientific">Secundilactobacillus kimchicus JCM 15530</name>
    <dbReference type="NCBI Taxonomy" id="1302272"/>
    <lineage>
        <taxon>Bacteria</taxon>
        <taxon>Bacillati</taxon>
        <taxon>Bacillota</taxon>
        <taxon>Bacilli</taxon>
        <taxon>Lactobacillales</taxon>
        <taxon>Lactobacillaceae</taxon>
        <taxon>Secundilactobacillus</taxon>
    </lineage>
</organism>
<dbReference type="PATRIC" id="fig|1302272.5.peg.1765"/>
<comment type="similarity">
    <text evidence="5">Belongs to the peptidase C1 family.</text>
</comment>
<dbReference type="Proteomes" id="UP000050911">
    <property type="component" value="Unassembled WGS sequence"/>
</dbReference>
<dbReference type="PANTHER" id="PTHR10363:SF2">
    <property type="entry name" value="BLEOMYCIN HYDROLASE"/>
    <property type="match status" value="1"/>
</dbReference>
<evidence type="ECO:0000256" key="1">
    <source>
        <dbReference type="ARBA" id="ARBA00004496"/>
    </source>
</evidence>
<keyword evidence="3 5" id="KW-0378">Hydrolase</keyword>
<dbReference type="Pfam" id="PF03051">
    <property type="entry name" value="Peptidase_C1_2"/>
    <property type="match status" value="1"/>
</dbReference>
<dbReference type="InterPro" id="IPR004134">
    <property type="entry name" value="Peptidase_C1B"/>
</dbReference>
<dbReference type="PANTHER" id="PTHR10363">
    <property type="entry name" value="BLEOMYCIN HYDROLASE"/>
    <property type="match status" value="1"/>
</dbReference>
<dbReference type="InterPro" id="IPR025660">
    <property type="entry name" value="Pept_his_AS"/>
</dbReference>
<dbReference type="PROSITE" id="PS00139">
    <property type="entry name" value="THIOL_PROTEASE_CYS"/>
    <property type="match status" value="1"/>
</dbReference>
<feature type="active site" evidence="6">
    <location>
        <position position="79"/>
    </location>
</feature>
<keyword evidence="5 7" id="KW-0031">Aminopeptidase</keyword>
<dbReference type="InterPro" id="IPR038765">
    <property type="entry name" value="Papain-like_cys_pep_sf"/>
</dbReference>
<dbReference type="GO" id="GO:0005737">
    <property type="term" value="C:cytoplasm"/>
    <property type="evidence" value="ECO:0007669"/>
    <property type="project" value="UniProtKB-SubCell"/>
</dbReference>
<gene>
    <name evidence="7" type="ORF">FC96_GL001739</name>
</gene>
<dbReference type="SUPFAM" id="SSF54001">
    <property type="entry name" value="Cysteine proteinases"/>
    <property type="match status" value="1"/>
</dbReference>
<evidence type="ECO:0000313" key="7">
    <source>
        <dbReference type="EMBL" id="KRK48010.1"/>
    </source>
</evidence>
<comment type="subcellular location">
    <subcellularLocation>
        <location evidence="1">Cytoplasm</location>
    </subcellularLocation>
</comment>
<dbReference type="PIRSF" id="PIRSF005700">
    <property type="entry name" value="PepC"/>
    <property type="match status" value="1"/>
</dbReference>
<feature type="active site" evidence="6">
    <location>
        <position position="394"/>
    </location>
</feature>
<keyword evidence="2 5" id="KW-0645">Protease</keyword>
<dbReference type="GO" id="GO:0006508">
    <property type="term" value="P:proteolysis"/>
    <property type="evidence" value="ECO:0007669"/>
    <property type="project" value="UniProtKB-KW"/>
</dbReference>
<dbReference type="GO" id="GO:0070005">
    <property type="term" value="F:cysteine-type aminopeptidase activity"/>
    <property type="evidence" value="ECO:0007669"/>
    <property type="project" value="InterPro"/>
</dbReference>
<dbReference type="GO" id="GO:0043418">
    <property type="term" value="P:homocysteine catabolic process"/>
    <property type="evidence" value="ECO:0007669"/>
    <property type="project" value="TreeGrafter"/>
</dbReference>
<protein>
    <recommendedName>
        <fullName evidence="5">Aminopeptidase</fullName>
    </recommendedName>
</protein>
<dbReference type="InterPro" id="IPR000169">
    <property type="entry name" value="Pept_cys_AS"/>
</dbReference>
<reference evidence="7 8" key="1">
    <citation type="journal article" date="2015" name="Genome Announc.">
        <title>Expanding the biotechnology potential of lactobacilli through comparative genomics of 213 strains and associated genera.</title>
        <authorList>
            <person name="Sun Z."/>
            <person name="Harris H.M."/>
            <person name="McCann A."/>
            <person name="Guo C."/>
            <person name="Argimon S."/>
            <person name="Zhang W."/>
            <person name="Yang X."/>
            <person name="Jeffery I.B."/>
            <person name="Cooney J.C."/>
            <person name="Kagawa T.F."/>
            <person name="Liu W."/>
            <person name="Song Y."/>
            <person name="Salvetti E."/>
            <person name="Wrobel A."/>
            <person name="Rasinkangas P."/>
            <person name="Parkhill J."/>
            <person name="Rea M.C."/>
            <person name="O'Sullivan O."/>
            <person name="Ritari J."/>
            <person name="Douillard F.P."/>
            <person name="Paul Ross R."/>
            <person name="Yang R."/>
            <person name="Briner A.E."/>
            <person name="Felis G.E."/>
            <person name="de Vos W.M."/>
            <person name="Barrangou R."/>
            <person name="Klaenhammer T.R."/>
            <person name="Caufield P.W."/>
            <person name="Cui Y."/>
            <person name="Zhang H."/>
            <person name="O'Toole P.W."/>
        </authorList>
    </citation>
    <scope>NUCLEOTIDE SEQUENCE [LARGE SCALE GENOMIC DNA]</scope>
    <source>
        <strain evidence="7 8">JCM 15530</strain>
    </source>
</reference>
<dbReference type="Gene3D" id="3.90.70.10">
    <property type="entry name" value="Cysteine proteinases"/>
    <property type="match status" value="1"/>
</dbReference>
<dbReference type="GO" id="GO:0009636">
    <property type="term" value="P:response to toxic substance"/>
    <property type="evidence" value="ECO:0007669"/>
    <property type="project" value="TreeGrafter"/>
</dbReference>
<evidence type="ECO:0000256" key="2">
    <source>
        <dbReference type="ARBA" id="ARBA00022670"/>
    </source>
</evidence>
<dbReference type="AlphaFoldDB" id="A0A0R1HX92"/>
<keyword evidence="4 5" id="KW-0788">Thiol protease</keyword>
<accession>A0A0R1HX92</accession>
<evidence type="ECO:0000256" key="4">
    <source>
        <dbReference type="ARBA" id="ARBA00022807"/>
    </source>
</evidence>
<dbReference type="EMBL" id="AZCX01000004">
    <property type="protein sequence ID" value="KRK48010.1"/>
    <property type="molecule type" value="Genomic_DNA"/>
</dbReference>